<protein>
    <submittedName>
        <fullName evidence="2">cAMP-binding protein</fullName>
    </submittedName>
</protein>
<dbReference type="AlphaFoldDB" id="I4AHN2"/>
<dbReference type="HOGENOM" id="CLU_075053_9_3_10"/>
<proteinExistence type="predicted"/>
<dbReference type="Proteomes" id="UP000006054">
    <property type="component" value="Chromosome"/>
</dbReference>
<dbReference type="RefSeq" id="WP_014796925.1">
    <property type="nucleotide sequence ID" value="NC_018018.1"/>
</dbReference>
<organism evidence="2 3">
    <name type="scientific">Bernardetia litoralis (strain ATCC 23117 / DSM 6794 / NBRC 15988 / NCIMB 1366 / Fx l1 / Sio-4)</name>
    <name type="common">Flexibacter litoralis</name>
    <dbReference type="NCBI Taxonomy" id="880071"/>
    <lineage>
        <taxon>Bacteria</taxon>
        <taxon>Pseudomonadati</taxon>
        <taxon>Bacteroidota</taxon>
        <taxon>Cytophagia</taxon>
        <taxon>Cytophagales</taxon>
        <taxon>Bernardetiaceae</taxon>
        <taxon>Bernardetia</taxon>
    </lineage>
</organism>
<name>I4AHN2_BERLS</name>
<evidence type="ECO:0000259" key="1">
    <source>
        <dbReference type="PROSITE" id="PS50042"/>
    </source>
</evidence>
<sequence>MKENLINLFNLLDSFYLLHQDTKLALAEIIQTKEYKNGEIILSQGDTNKHLYFLEKGLVRAFYYKDEKELTSWIFPENTLFISVYSFLTQTPSFETIEAIEDCKIHFISYSKLQELYNLHLDLNVVGRKLTEMYYIQMAERATNLRMIDSKTRYENFIKNYPNLINRTPLGYVASYLGMSQETLSRIRRS</sequence>
<reference evidence="3" key="1">
    <citation type="submission" date="2012-06" db="EMBL/GenBank/DDBJ databases">
        <title>The complete genome of Flexibacter litoralis DSM 6794.</title>
        <authorList>
            <person name="Lucas S."/>
            <person name="Copeland A."/>
            <person name="Lapidus A."/>
            <person name="Glavina del Rio T."/>
            <person name="Dalin E."/>
            <person name="Tice H."/>
            <person name="Bruce D."/>
            <person name="Goodwin L."/>
            <person name="Pitluck S."/>
            <person name="Peters L."/>
            <person name="Ovchinnikova G."/>
            <person name="Lu M."/>
            <person name="Kyrpides N."/>
            <person name="Mavromatis K."/>
            <person name="Ivanova N."/>
            <person name="Brettin T."/>
            <person name="Detter J.C."/>
            <person name="Han C."/>
            <person name="Larimer F."/>
            <person name="Land M."/>
            <person name="Hauser L."/>
            <person name="Markowitz V."/>
            <person name="Cheng J.-F."/>
            <person name="Hugenholtz P."/>
            <person name="Woyke T."/>
            <person name="Wu D."/>
            <person name="Spring S."/>
            <person name="Lang E."/>
            <person name="Kopitz M."/>
            <person name="Brambilla E."/>
            <person name="Klenk H.-P."/>
            <person name="Eisen J.A."/>
        </authorList>
    </citation>
    <scope>NUCLEOTIDE SEQUENCE [LARGE SCALE GENOMIC DNA]</scope>
    <source>
        <strain evidence="3">ATCC 23117 / DSM 6794 / NBRC 15988 / NCIMB 1366 / Sio-4</strain>
    </source>
</reference>
<keyword evidence="3" id="KW-1185">Reference proteome</keyword>
<dbReference type="Gene3D" id="2.60.120.10">
    <property type="entry name" value="Jelly Rolls"/>
    <property type="match status" value="1"/>
</dbReference>
<dbReference type="CDD" id="cd00038">
    <property type="entry name" value="CAP_ED"/>
    <property type="match status" value="1"/>
</dbReference>
<dbReference type="PROSITE" id="PS50042">
    <property type="entry name" value="CNMP_BINDING_3"/>
    <property type="match status" value="1"/>
</dbReference>
<evidence type="ECO:0000313" key="3">
    <source>
        <dbReference type="Proteomes" id="UP000006054"/>
    </source>
</evidence>
<dbReference type="eggNOG" id="COG0664">
    <property type="taxonomic scope" value="Bacteria"/>
</dbReference>
<dbReference type="Pfam" id="PF00027">
    <property type="entry name" value="cNMP_binding"/>
    <property type="match status" value="1"/>
</dbReference>
<feature type="domain" description="Cyclic nucleotide-binding" evidence="1">
    <location>
        <begin position="14"/>
        <end position="116"/>
    </location>
</feature>
<evidence type="ECO:0000313" key="2">
    <source>
        <dbReference type="EMBL" id="AFM03467.1"/>
    </source>
</evidence>
<dbReference type="EMBL" id="CP003345">
    <property type="protein sequence ID" value="AFM03467.1"/>
    <property type="molecule type" value="Genomic_DNA"/>
</dbReference>
<dbReference type="InterPro" id="IPR018490">
    <property type="entry name" value="cNMP-bd_dom_sf"/>
</dbReference>
<dbReference type="SUPFAM" id="SSF51206">
    <property type="entry name" value="cAMP-binding domain-like"/>
    <property type="match status" value="1"/>
</dbReference>
<dbReference type="SMART" id="SM00100">
    <property type="entry name" value="cNMP"/>
    <property type="match status" value="1"/>
</dbReference>
<gene>
    <name evidence="2" type="ordered locus">Fleli_1021</name>
</gene>
<dbReference type="OrthoDB" id="680421at2"/>
<dbReference type="InterPro" id="IPR000595">
    <property type="entry name" value="cNMP-bd_dom"/>
</dbReference>
<dbReference type="KEGG" id="fli:Fleli_1021"/>
<dbReference type="InterPro" id="IPR014710">
    <property type="entry name" value="RmlC-like_jellyroll"/>
</dbReference>
<dbReference type="STRING" id="880071.Fleli_1021"/>
<dbReference type="PATRIC" id="fig|880071.3.peg.999"/>
<accession>I4AHN2</accession>